<evidence type="ECO:0000313" key="1">
    <source>
        <dbReference type="EMBL" id="VIO70462.1"/>
    </source>
</evidence>
<comment type="caution">
    <text evidence="1">The sequence shown here is derived from an EMBL/GenBank/DDBJ whole genome shotgun (WGS) entry which is preliminary data.</text>
</comment>
<keyword evidence="2" id="KW-1185">Reference proteome</keyword>
<protein>
    <recommendedName>
        <fullName evidence="3">SMP-30/Gluconolactonase/LRE-like region domain-containing protein</fullName>
    </recommendedName>
</protein>
<sequence>MSSSVENWKVELIEAHRDLFAPPCDAALAAQGAPECGPGWHDLLDRMCVRNPDRGPGRRRTFKFSQIKEKYGTLRVYWDGSLSSEATIQVEEAIALAEARSATCCEICEIYRYDVLGEAAPKRVVFGNVPQPDSNPDFKGPDGMAFGTDGRLYCAVYNQKNVTVLDRPRRGRRSSGPGRTPADELCLCAGRQEAARH</sequence>
<dbReference type="Gene3D" id="2.120.10.30">
    <property type="entry name" value="TolB, C-terminal domain"/>
    <property type="match status" value="1"/>
</dbReference>
<name>A0A508T505_9BRAD</name>
<dbReference type="Proteomes" id="UP000328092">
    <property type="component" value="Unassembled WGS sequence"/>
</dbReference>
<dbReference type="SUPFAM" id="SSF63829">
    <property type="entry name" value="Calcium-dependent phosphotriesterase"/>
    <property type="match status" value="1"/>
</dbReference>
<dbReference type="EMBL" id="CAADFC020000011">
    <property type="protein sequence ID" value="VIO70462.1"/>
    <property type="molecule type" value="Genomic_DNA"/>
</dbReference>
<evidence type="ECO:0008006" key="3">
    <source>
        <dbReference type="Google" id="ProtNLM"/>
    </source>
</evidence>
<organism evidence="1 2">
    <name type="scientific">Bradyrhizobium ivorense</name>
    <dbReference type="NCBI Taxonomy" id="2511166"/>
    <lineage>
        <taxon>Bacteria</taxon>
        <taxon>Pseudomonadati</taxon>
        <taxon>Pseudomonadota</taxon>
        <taxon>Alphaproteobacteria</taxon>
        <taxon>Hyphomicrobiales</taxon>
        <taxon>Nitrobacteraceae</taxon>
        <taxon>Bradyrhizobium</taxon>
    </lineage>
</organism>
<evidence type="ECO:0000313" key="2">
    <source>
        <dbReference type="Proteomes" id="UP000328092"/>
    </source>
</evidence>
<reference evidence="1" key="1">
    <citation type="submission" date="2019-02" db="EMBL/GenBank/DDBJ databases">
        <authorList>
            <person name="Pothier F.J."/>
        </authorList>
    </citation>
    <scope>NUCLEOTIDE SEQUENCE</scope>
    <source>
        <strain evidence="1">CI-1B</strain>
    </source>
</reference>
<gene>
    <name evidence="1" type="ORF">CI1B_31160</name>
</gene>
<dbReference type="AlphaFoldDB" id="A0A508T505"/>
<proteinExistence type="predicted"/>
<dbReference type="InterPro" id="IPR011042">
    <property type="entry name" value="6-blade_b-propeller_TolB-like"/>
</dbReference>
<accession>A0A508T505</accession>